<dbReference type="GO" id="GO:0004222">
    <property type="term" value="F:metalloendopeptidase activity"/>
    <property type="evidence" value="ECO:0007669"/>
    <property type="project" value="TreeGrafter"/>
</dbReference>
<protein>
    <submittedName>
        <fullName evidence="4">M23 family metallopeptidase</fullName>
    </submittedName>
</protein>
<reference evidence="4" key="1">
    <citation type="journal article" date="2021" name="PeerJ">
        <title>Extensive microbial diversity within the chicken gut microbiome revealed by metagenomics and culture.</title>
        <authorList>
            <person name="Gilroy R."/>
            <person name="Ravi A."/>
            <person name="Getino M."/>
            <person name="Pursley I."/>
            <person name="Horton D.L."/>
            <person name="Alikhan N.F."/>
            <person name="Baker D."/>
            <person name="Gharbi K."/>
            <person name="Hall N."/>
            <person name="Watson M."/>
            <person name="Adriaenssens E.M."/>
            <person name="Foster-Nyarko E."/>
            <person name="Jarju S."/>
            <person name="Secka A."/>
            <person name="Antonio M."/>
            <person name="Oren A."/>
            <person name="Chaudhuri R.R."/>
            <person name="La Ragione R."/>
            <person name="Hildebrand F."/>
            <person name="Pallen M.J."/>
        </authorList>
    </citation>
    <scope>NUCLEOTIDE SEQUENCE</scope>
    <source>
        <strain evidence="4">CHK188-11489</strain>
    </source>
</reference>
<dbReference type="SUPFAM" id="SSF51261">
    <property type="entry name" value="Duplicated hybrid motif"/>
    <property type="match status" value="1"/>
</dbReference>
<dbReference type="InterPro" id="IPR050570">
    <property type="entry name" value="Cell_wall_metabolism_enzyme"/>
</dbReference>
<dbReference type="AlphaFoldDB" id="A0A9D2FKM3"/>
<evidence type="ECO:0000313" key="5">
    <source>
        <dbReference type="Proteomes" id="UP000824105"/>
    </source>
</evidence>
<accession>A0A9D2FKM3</accession>
<dbReference type="Gene3D" id="2.70.70.10">
    <property type="entry name" value="Glucose Permease (Domain IIA)"/>
    <property type="match status" value="1"/>
</dbReference>
<keyword evidence="2" id="KW-1133">Transmembrane helix</keyword>
<sequence length="263" mass="28191">MWEETGAPPQAAIPRKKNRKKRKSEENLVLWAQILLCLAAVGLTLCARSMEWPILPRLRTAFETAMQPEQELFLAQGRNLAKFTEDVIETFNNGFAAFGAEAAQTAARTAHAKAQAIPSGAREESYLPDFALCCPLPGGGSARTSGYGWRTDPMGGSGSDFHLGNDLAAAEGAPISAAADGVVRYAGVHSSYGNYVRILHADGDETLYAHMQYVFVRSGQPVSAGEMLGTVGETGNATGPHLHFEILHEGLRYDPSEVLQAAS</sequence>
<comment type="caution">
    <text evidence="4">The sequence shown here is derived from an EMBL/GenBank/DDBJ whole genome shotgun (WGS) entry which is preliminary data.</text>
</comment>
<dbReference type="InterPro" id="IPR011055">
    <property type="entry name" value="Dup_hybrid_motif"/>
</dbReference>
<dbReference type="PANTHER" id="PTHR21666">
    <property type="entry name" value="PEPTIDASE-RELATED"/>
    <property type="match status" value="1"/>
</dbReference>
<dbReference type="EMBL" id="DXBF01000054">
    <property type="protein sequence ID" value="HIZ62297.1"/>
    <property type="molecule type" value="Genomic_DNA"/>
</dbReference>
<dbReference type="CDD" id="cd12797">
    <property type="entry name" value="M23_peptidase"/>
    <property type="match status" value="1"/>
</dbReference>
<dbReference type="PANTHER" id="PTHR21666:SF289">
    <property type="entry name" value="L-ALA--D-GLU ENDOPEPTIDASE"/>
    <property type="match status" value="1"/>
</dbReference>
<gene>
    <name evidence="4" type="ORF">H9724_05965</name>
</gene>
<keyword evidence="2" id="KW-0812">Transmembrane</keyword>
<keyword evidence="2" id="KW-0472">Membrane</keyword>
<keyword evidence="1" id="KW-0732">Signal</keyword>
<feature type="transmembrane region" description="Helical" evidence="2">
    <location>
        <begin position="28"/>
        <end position="47"/>
    </location>
</feature>
<dbReference type="InterPro" id="IPR016047">
    <property type="entry name" value="M23ase_b-sheet_dom"/>
</dbReference>
<feature type="domain" description="M23ase beta-sheet core" evidence="3">
    <location>
        <begin position="161"/>
        <end position="255"/>
    </location>
</feature>
<evidence type="ECO:0000256" key="1">
    <source>
        <dbReference type="ARBA" id="ARBA00022729"/>
    </source>
</evidence>
<dbReference type="Pfam" id="PF01551">
    <property type="entry name" value="Peptidase_M23"/>
    <property type="match status" value="1"/>
</dbReference>
<name>A0A9D2FKM3_9FIRM</name>
<proteinExistence type="predicted"/>
<organism evidence="4 5">
    <name type="scientific">Candidatus Gemmiger avistercoris</name>
    <dbReference type="NCBI Taxonomy" id="2838606"/>
    <lineage>
        <taxon>Bacteria</taxon>
        <taxon>Bacillati</taxon>
        <taxon>Bacillota</taxon>
        <taxon>Clostridia</taxon>
        <taxon>Eubacteriales</taxon>
        <taxon>Gemmiger</taxon>
    </lineage>
</organism>
<evidence type="ECO:0000259" key="3">
    <source>
        <dbReference type="Pfam" id="PF01551"/>
    </source>
</evidence>
<reference evidence="4" key="2">
    <citation type="submission" date="2021-04" db="EMBL/GenBank/DDBJ databases">
        <authorList>
            <person name="Gilroy R."/>
        </authorList>
    </citation>
    <scope>NUCLEOTIDE SEQUENCE</scope>
    <source>
        <strain evidence="4">CHK188-11489</strain>
    </source>
</reference>
<evidence type="ECO:0000256" key="2">
    <source>
        <dbReference type="SAM" id="Phobius"/>
    </source>
</evidence>
<dbReference type="Proteomes" id="UP000824105">
    <property type="component" value="Unassembled WGS sequence"/>
</dbReference>
<evidence type="ECO:0000313" key="4">
    <source>
        <dbReference type="EMBL" id="HIZ62297.1"/>
    </source>
</evidence>